<dbReference type="Proteomes" id="UP000785200">
    <property type="component" value="Unassembled WGS sequence"/>
</dbReference>
<dbReference type="Gene3D" id="3.90.25.10">
    <property type="entry name" value="UDP-galactose 4-epimerase, domain 1"/>
    <property type="match status" value="1"/>
</dbReference>
<dbReference type="GO" id="GO:0016491">
    <property type="term" value="F:oxidoreductase activity"/>
    <property type="evidence" value="ECO:0007669"/>
    <property type="project" value="UniProtKB-KW"/>
</dbReference>
<name>A0A9P7AZT0_9HELO</name>
<dbReference type="InterPro" id="IPR008030">
    <property type="entry name" value="NmrA-like"/>
</dbReference>
<dbReference type="EMBL" id="VNKQ01000004">
    <property type="protein sequence ID" value="KAG0651360.1"/>
    <property type="molecule type" value="Genomic_DNA"/>
</dbReference>
<comment type="caution">
    <text evidence="4">The sequence shown here is derived from an EMBL/GenBank/DDBJ whole genome shotgun (WGS) entry which is preliminary data.</text>
</comment>
<dbReference type="OrthoDB" id="9984533at2759"/>
<dbReference type="AlphaFoldDB" id="A0A9P7AZT0"/>
<organism evidence="4 5">
    <name type="scientific">Hyphodiscus hymeniophilus</name>
    <dbReference type="NCBI Taxonomy" id="353542"/>
    <lineage>
        <taxon>Eukaryota</taxon>
        <taxon>Fungi</taxon>
        <taxon>Dikarya</taxon>
        <taxon>Ascomycota</taxon>
        <taxon>Pezizomycotina</taxon>
        <taxon>Leotiomycetes</taxon>
        <taxon>Helotiales</taxon>
        <taxon>Hyphodiscaceae</taxon>
        <taxon>Hyphodiscus</taxon>
    </lineage>
</organism>
<dbReference type="InterPro" id="IPR045312">
    <property type="entry name" value="PCBER-like"/>
</dbReference>
<keyword evidence="1" id="KW-0521">NADP</keyword>
<protein>
    <recommendedName>
        <fullName evidence="3">NmrA-like domain-containing protein</fullName>
    </recommendedName>
</protein>
<gene>
    <name evidence="4" type="ORF">D0Z07_2175</name>
</gene>
<dbReference type="PANTHER" id="PTHR47706">
    <property type="entry name" value="NMRA-LIKE FAMILY PROTEIN"/>
    <property type="match status" value="1"/>
</dbReference>
<keyword evidence="5" id="KW-1185">Reference proteome</keyword>
<keyword evidence="2" id="KW-0560">Oxidoreductase</keyword>
<sequence>MPLQKVILVGANGKLGPALLDAFFVAKTYAITVLSRHSSTSKYPDSVRVVYVSDDPDTEELARALQGQDAVVVAFAGTLSGLQIRLADAAVQAGVKRFIPADYGSCDSSSPRALKLMPLYGEKKKVREHLQQLASSSGLSWTSLICGHFFDYGLKSGLLQVDLKLRKAKIFDGGEIRWSTTTVGTIALAVVRILQKEEETKNRLLYIQSVCITQNELVQSLERNSGQEWQVEHINSDEFIKEVKAVVDKDPSYREGRENLVSVVGILDANWEGKADFANSLLGLDEEHLDPLVKNILAETKSM</sequence>
<evidence type="ECO:0000256" key="1">
    <source>
        <dbReference type="ARBA" id="ARBA00022857"/>
    </source>
</evidence>
<proteinExistence type="predicted"/>
<feature type="domain" description="NmrA-like" evidence="3">
    <location>
        <begin position="4"/>
        <end position="242"/>
    </location>
</feature>
<dbReference type="Gene3D" id="3.40.50.720">
    <property type="entry name" value="NAD(P)-binding Rossmann-like Domain"/>
    <property type="match status" value="1"/>
</dbReference>
<dbReference type="InterPro" id="IPR036291">
    <property type="entry name" value="NAD(P)-bd_dom_sf"/>
</dbReference>
<evidence type="ECO:0000313" key="4">
    <source>
        <dbReference type="EMBL" id="KAG0651360.1"/>
    </source>
</evidence>
<reference evidence="4" key="1">
    <citation type="submission" date="2019-07" db="EMBL/GenBank/DDBJ databases">
        <title>Hyphodiscus hymeniophilus genome sequencing and assembly.</title>
        <authorList>
            <person name="Kramer G."/>
            <person name="Nodwell J."/>
        </authorList>
    </citation>
    <scope>NUCLEOTIDE SEQUENCE</scope>
    <source>
        <strain evidence="4">ATCC 34498</strain>
    </source>
</reference>
<dbReference type="InterPro" id="IPR051609">
    <property type="entry name" value="NmrA/Isoflavone_reductase-like"/>
</dbReference>
<dbReference type="SUPFAM" id="SSF51735">
    <property type="entry name" value="NAD(P)-binding Rossmann-fold domains"/>
    <property type="match status" value="1"/>
</dbReference>
<evidence type="ECO:0000313" key="5">
    <source>
        <dbReference type="Proteomes" id="UP000785200"/>
    </source>
</evidence>
<dbReference type="PANTHER" id="PTHR47706:SF9">
    <property type="entry name" value="NMRA-LIKE DOMAIN-CONTAINING PROTEIN-RELATED"/>
    <property type="match status" value="1"/>
</dbReference>
<evidence type="ECO:0000259" key="3">
    <source>
        <dbReference type="Pfam" id="PF05368"/>
    </source>
</evidence>
<evidence type="ECO:0000256" key="2">
    <source>
        <dbReference type="ARBA" id="ARBA00023002"/>
    </source>
</evidence>
<accession>A0A9P7AZT0</accession>
<dbReference type="CDD" id="cd05259">
    <property type="entry name" value="PCBER_SDR_a"/>
    <property type="match status" value="1"/>
</dbReference>
<dbReference type="Pfam" id="PF05368">
    <property type="entry name" value="NmrA"/>
    <property type="match status" value="1"/>
</dbReference>